<dbReference type="Pfam" id="PF00481">
    <property type="entry name" value="PP2C"/>
    <property type="match status" value="1"/>
</dbReference>
<dbReference type="PROSITE" id="PS51746">
    <property type="entry name" value="PPM_2"/>
    <property type="match status" value="1"/>
</dbReference>
<evidence type="ECO:0000313" key="7">
    <source>
        <dbReference type="Proteomes" id="UP001209878"/>
    </source>
</evidence>
<dbReference type="EMBL" id="JAODUO010000375">
    <property type="protein sequence ID" value="KAK2181901.1"/>
    <property type="molecule type" value="Genomic_DNA"/>
</dbReference>
<evidence type="ECO:0000256" key="3">
    <source>
        <dbReference type="ARBA" id="ARBA00022912"/>
    </source>
</evidence>
<dbReference type="SMART" id="SM00332">
    <property type="entry name" value="PP2Cc"/>
    <property type="match status" value="1"/>
</dbReference>
<dbReference type="Proteomes" id="UP001209878">
    <property type="component" value="Unassembled WGS sequence"/>
</dbReference>
<sequence>MLVLPRSLCSRVVTLCTPRPFHWSLRPIQTHTAVTADQRPARSTQVRYGHRSAQINFDTIGSWNNRLDLPLNLEYSIKSGTVIPENSLDNVGSASLLGRRKENEDRYHLQELTSDTLMVSIFDGHGGSMAANFTWQHMAEHIVHWLDSGITDLQLVLKEAFHDLNEAFTRFATQNYKGSEHALLSGTTATICLLRQNHELVIGHVGDSVAILCRDGKAIRLTKDHHLDNSQEEERVKSMGATVTCDGQGKPRVNGRLDMTRSIGDLDLKPYGVIAEPSTKVIKVRHSRDAFLVLTTDGVNVSLTDQEIVDIINGRTDPEEAAKQVTDQALQFGSEDNATAVVMPFGAWGKYSRAVSTIQYDFGRNIIGPRYS</sequence>
<dbReference type="PANTHER" id="PTHR47992">
    <property type="entry name" value="PROTEIN PHOSPHATASE"/>
    <property type="match status" value="1"/>
</dbReference>
<keyword evidence="2 4" id="KW-0378">Hydrolase</keyword>
<dbReference type="Gene3D" id="3.60.40.10">
    <property type="entry name" value="PPM-type phosphatase domain"/>
    <property type="match status" value="1"/>
</dbReference>
<gene>
    <name evidence="6" type="ORF">NP493_370g06014</name>
</gene>
<keyword evidence="7" id="KW-1185">Reference proteome</keyword>
<name>A0AAD9NV60_RIDPI</name>
<accession>A0AAD9NV60</accession>
<dbReference type="SUPFAM" id="SSF81606">
    <property type="entry name" value="PP2C-like"/>
    <property type="match status" value="1"/>
</dbReference>
<keyword evidence="1" id="KW-0479">Metal-binding</keyword>
<dbReference type="GO" id="GO:0046872">
    <property type="term" value="F:metal ion binding"/>
    <property type="evidence" value="ECO:0007669"/>
    <property type="project" value="UniProtKB-KW"/>
</dbReference>
<comment type="caution">
    <text evidence="6">The sequence shown here is derived from an EMBL/GenBank/DDBJ whole genome shotgun (WGS) entry which is preliminary data.</text>
</comment>
<protein>
    <recommendedName>
        <fullName evidence="5">PPM-type phosphatase domain-containing protein</fullName>
    </recommendedName>
</protein>
<keyword evidence="3 4" id="KW-0904">Protein phosphatase</keyword>
<evidence type="ECO:0000256" key="4">
    <source>
        <dbReference type="RuleBase" id="RU003465"/>
    </source>
</evidence>
<evidence type="ECO:0000256" key="2">
    <source>
        <dbReference type="ARBA" id="ARBA00022801"/>
    </source>
</evidence>
<dbReference type="InterPro" id="IPR000222">
    <property type="entry name" value="PP2C_BS"/>
</dbReference>
<dbReference type="InterPro" id="IPR015655">
    <property type="entry name" value="PP2C"/>
</dbReference>
<dbReference type="SMART" id="SM00331">
    <property type="entry name" value="PP2C_SIG"/>
    <property type="match status" value="1"/>
</dbReference>
<dbReference type="PROSITE" id="PS01032">
    <property type="entry name" value="PPM_1"/>
    <property type="match status" value="1"/>
</dbReference>
<dbReference type="CDD" id="cd00143">
    <property type="entry name" value="PP2Cc"/>
    <property type="match status" value="1"/>
</dbReference>
<dbReference type="InterPro" id="IPR036457">
    <property type="entry name" value="PPM-type-like_dom_sf"/>
</dbReference>
<dbReference type="AlphaFoldDB" id="A0AAD9NV60"/>
<proteinExistence type="inferred from homology"/>
<organism evidence="6 7">
    <name type="scientific">Ridgeia piscesae</name>
    <name type="common">Tubeworm</name>
    <dbReference type="NCBI Taxonomy" id="27915"/>
    <lineage>
        <taxon>Eukaryota</taxon>
        <taxon>Metazoa</taxon>
        <taxon>Spiralia</taxon>
        <taxon>Lophotrochozoa</taxon>
        <taxon>Annelida</taxon>
        <taxon>Polychaeta</taxon>
        <taxon>Sedentaria</taxon>
        <taxon>Canalipalpata</taxon>
        <taxon>Sabellida</taxon>
        <taxon>Siboglinidae</taxon>
        <taxon>Ridgeia</taxon>
    </lineage>
</organism>
<dbReference type="InterPro" id="IPR001932">
    <property type="entry name" value="PPM-type_phosphatase-like_dom"/>
</dbReference>
<evidence type="ECO:0000256" key="1">
    <source>
        <dbReference type="ARBA" id="ARBA00022723"/>
    </source>
</evidence>
<feature type="domain" description="PPM-type phosphatase" evidence="5">
    <location>
        <begin position="90"/>
        <end position="345"/>
    </location>
</feature>
<reference evidence="6" key="1">
    <citation type="journal article" date="2023" name="Mol. Biol. Evol.">
        <title>Third-Generation Sequencing Reveals the Adaptive Role of the Epigenome in Three Deep-Sea Polychaetes.</title>
        <authorList>
            <person name="Perez M."/>
            <person name="Aroh O."/>
            <person name="Sun Y."/>
            <person name="Lan Y."/>
            <person name="Juniper S.K."/>
            <person name="Young C.R."/>
            <person name="Angers B."/>
            <person name="Qian P.Y."/>
        </authorList>
    </citation>
    <scope>NUCLEOTIDE SEQUENCE</scope>
    <source>
        <strain evidence="6">R07B-5</strain>
    </source>
</reference>
<comment type="similarity">
    <text evidence="4">Belongs to the PP2C family.</text>
</comment>
<evidence type="ECO:0000259" key="5">
    <source>
        <dbReference type="PROSITE" id="PS51746"/>
    </source>
</evidence>
<dbReference type="GO" id="GO:0004722">
    <property type="term" value="F:protein serine/threonine phosphatase activity"/>
    <property type="evidence" value="ECO:0007669"/>
    <property type="project" value="InterPro"/>
</dbReference>
<evidence type="ECO:0000313" key="6">
    <source>
        <dbReference type="EMBL" id="KAK2181901.1"/>
    </source>
</evidence>